<evidence type="ECO:0000313" key="7">
    <source>
        <dbReference type="EMBL" id="OXG26119.1"/>
    </source>
</evidence>
<dbReference type="EMBL" id="AMKT01000025">
    <property type="protein sequence ID" value="OXG26119.1"/>
    <property type="molecule type" value="Genomic_DNA"/>
</dbReference>
<keyword evidence="4" id="KW-0539">Nucleus</keyword>
<sequence>MKSQPKTHLPRLHPQADRVPTYDPPDVLGRPHSHPHRGPMPYTCSQQPARPYAYAWEYDYPYYPHSQSLDRQLSLPLQLPPPLPYPAASSYPATCAANPTTNDINSANANKHGSTRQPTPPPPPPPASAPEPSAAGRTSELSGFQVDYTRVSPRKAVRRPRMVLEEEEEEVGGGIHVKTVILRKGADSQGIDHDQVGEIGPPPPEAYIVLRPHRVPGIVNLDGKVSGVGVGGGMGTTKGKEKYGKSIGTGVSRKGKVDVGWDDGVPGDIPTFEQWSYELEVLQSPTRGRALGLNPLSRGFPSLSAPLIVQLIVRDGSGGIIPADNSALSRRLVHVVMMVDLVSADGKQSRGVVRVCAAGSGGEVGKVGGEEDGVESSYHLRNFLGGTFRLSSTFSQSRGKEKKRGEGRGKEKKNFFIFSEMVVRTPGEYALMVRLLDIAGPPHLGTSIGVTRSLAEVLTKPFTVFHSSKFPGSIPVTELSVEFARQGERNLGRKVRDAIAGSSEEDDG</sequence>
<comment type="caution">
    <text evidence="7">The sequence shown here is derived from an EMBL/GenBank/DDBJ whole genome shotgun (WGS) entry which is preliminary data.</text>
</comment>
<evidence type="ECO:0000256" key="1">
    <source>
        <dbReference type="ARBA" id="ARBA00004123"/>
    </source>
</evidence>
<evidence type="ECO:0000313" key="8">
    <source>
        <dbReference type="Proteomes" id="UP000199727"/>
    </source>
</evidence>
<dbReference type="PANTHER" id="PTHR33572">
    <property type="entry name" value="SPORE DEVELOPMENT REGULATOR VOSA"/>
    <property type="match status" value="1"/>
</dbReference>
<dbReference type="AlphaFoldDB" id="A0A854QP37"/>
<keyword evidence="3" id="KW-0804">Transcription</keyword>
<reference evidence="7 8" key="1">
    <citation type="submission" date="2017-06" db="EMBL/GenBank/DDBJ databases">
        <title>Global population genomics of the pathogenic fungus Cryptococcus neoformans var. grubii.</title>
        <authorList>
            <person name="Cuomo C."/>
            <person name="Litvintseva A."/>
            <person name="Chen Y."/>
            <person name="Young S."/>
            <person name="Zeng Q."/>
            <person name="Chapman S."/>
            <person name="Gujja S."/>
            <person name="Saif S."/>
            <person name="Birren B."/>
        </authorList>
    </citation>
    <scope>NUCLEOTIDE SEQUENCE [LARGE SCALE GENOMIC DNA]</scope>
    <source>
        <strain evidence="7 8">Tu259-1</strain>
    </source>
</reference>
<evidence type="ECO:0000256" key="4">
    <source>
        <dbReference type="ARBA" id="ARBA00023242"/>
    </source>
</evidence>
<accession>A0A854QP37</accession>
<dbReference type="Proteomes" id="UP000199727">
    <property type="component" value="Unassembled WGS sequence"/>
</dbReference>
<dbReference type="InterPro" id="IPR038491">
    <property type="entry name" value="Velvet_dom_sf"/>
</dbReference>
<evidence type="ECO:0000256" key="3">
    <source>
        <dbReference type="ARBA" id="ARBA00023163"/>
    </source>
</evidence>
<feature type="domain" description="Velvet" evidence="6">
    <location>
        <begin position="272"/>
        <end position="493"/>
    </location>
</feature>
<feature type="compositionally biased region" description="Polar residues" evidence="5">
    <location>
        <begin position="97"/>
        <end position="117"/>
    </location>
</feature>
<name>A0A854QP37_CRYNE</name>
<dbReference type="GO" id="GO:0005634">
    <property type="term" value="C:nucleus"/>
    <property type="evidence" value="ECO:0007669"/>
    <property type="project" value="UniProtKB-SubCell"/>
</dbReference>
<feature type="region of interest" description="Disordered" evidence="5">
    <location>
        <begin position="1"/>
        <end position="44"/>
    </location>
</feature>
<evidence type="ECO:0000259" key="6">
    <source>
        <dbReference type="PROSITE" id="PS51821"/>
    </source>
</evidence>
<feature type="compositionally biased region" description="Pro residues" evidence="5">
    <location>
        <begin position="118"/>
        <end position="129"/>
    </location>
</feature>
<dbReference type="InterPro" id="IPR037525">
    <property type="entry name" value="Velvet_dom"/>
</dbReference>
<organism evidence="7 8">
    <name type="scientific">Cryptococcus neoformans Tu259-1</name>
    <dbReference type="NCBI Taxonomy" id="1230072"/>
    <lineage>
        <taxon>Eukaryota</taxon>
        <taxon>Fungi</taxon>
        <taxon>Dikarya</taxon>
        <taxon>Basidiomycota</taxon>
        <taxon>Agaricomycotina</taxon>
        <taxon>Tremellomycetes</taxon>
        <taxon>Tremellales</taxon>
        <taxon>Cryptococcaceae</taxon>
        <taxon>Cryptococcus</taxon>
        <taxon>Cryptococcus neoformans species complex</taxon>
    </lineage>
</organism>
<feature type="region of interest" description="Disordered" evidence="5">
    <location>
        <begin position="94"/>
        <end position="147"/>
    </location>
</feature>
<comment type="subcellular location">
    <subcellularLocation>
        <location evidence="1">Nucleus</location>
    </subcellularLocation>
</comment>
<evidence type="ECO:0000256" key="2">
    <source>
        <dbReference type="ARBA" id="ARBA00023015"/>
    </source>
</evidence>
<dbReference type="InterPro" id="IPR021740">
    <property type="entry name" value="Velvet"/>
</dbReference>
<gene>
    <name evidence="7" type="ORF">C361_01476</name>
</gene>
<keyword evidence="2" id="KW-0805">Transcription regulation</keyword>
<dbReference type="Pfam" id="PF11754">
    <property type="entry name" value="Velvet"/>
    <property type="match status" value="1"/>
</dbReference>
<dbReference type="PANTHER" id="PTHR33572:SF3">
    <property type="entry name" value="VELVET COMPLEX SUBUNIT B"/>
    <property type="match status" value="1"/>
</dbReference>
<evidence type="ECO:0000256" key="5">
    <source>
        <dbReference type="SAM" id="MobiDB-lite"/>
    </source>
</evidence>
<dbReference type="Gene3D" id="2.60.40.3960">
    <property type="entry name" value="Velvet domain"/>
    <property type="match status" value="1"/>
</dbReference>
<dbReference type="PROSITE" id="PS51821">
    <property type="entry name" value="VELVET"/>
    <property type="match status" value="1"/>
</dbReference>
<proteinExistence type="predicted"/>
<protein>
    <recommendedName>
        <fullName evidence="6">Velvet domain-containing protein</fullName>
    </recommendedName>
</protein>
<dbReference type="OrthoDB" id="3056235at2759"/>